<dbReference type="InterPro" id="IPR043131">
    <property type="entry name" value="BCAT-like_N"/>
</dbReference>
<proteinExistence type="inferred from homology"/>
<dbReference type="Pfam" id="PF01063">
    <property type="entry name" value="Aminotran_4"/>
    <property type="match status" value="1"/>
</dbReference>
<keyword evidence="2" id="KW-0456">Lyase</keyword>
<dbReference type="InterPro" id="IPR050571">
    <property type="entry name" value="Class-IV_PLP-Dep_Aminotrnsfr"/>
</dbReference>
<dbReference type="NCBIfam" id="NF006734">
    <property type="entry name" value="PRK09266.1"/>
    <property type="match status" value="1"/>
</dbReference>
<comment type="caution">
    <text evidence="2">The sequence shown here is derived from an EMBL/GenBank/DDBJ whole genome shotgun (WGS) entry which is preliminary data.</text>
</comment>
<accession>A0A7W3MVH6</accession>
<keyword evidence="2" id="KW-0808">Transferase</keyword>
<dbReference type="InterPro" id="IPR001544">
    <property type="entry name" value="Aminotrans_IV"/>
</dbReference>
<dbReference type="GO" id="GO:0008483">
    <property type="term" value="F:transaminase activity"/>
    <property type="evidence" value="ECO:0007669"/>
    <property type="project" value="UniProtKB-KW"/>
</dbReference>
<organism evidence="2 3">
    <name type="scientific">Thermomonospora cellulosilytica</name>
    <dbReference type="NCBI Taxonomy" id="1411118"/>
    <lineage>
        <taxon>Bacteria</taxon>
        <taxon>Bacillati</taxon>
        <taxon>Actinomycetota</taxon>
        <taxon>Actinomycetes</taxon>
        <taxon>Streptosporangiales</taxon>
        <taxon>Thermomonosporaceae</taxon>
        <taxon>Thermomonospora</taxon>
    </lineage>
</organism>
<dbReference type="RefSeq" id="WP_182704585.1">
    <property type="nucleotide sequence ID" value="NZ_JACJII010000001.1"/>
</dbReference>
<protein>
    <submittedName>
        <fullName evidence="2">Branched-subunit amino acid aminotransferase/4-amino-4-deoxychorismate lyase</fullName>
    </submittedName>
</protein>
<dbReference type="InterPro" id="IPR036038">
    <property type="entry name" value="Aminotransferase-like"/>
</dbReference>
<dbReference type="GO" id="GO:0008696">
    <property type="term" value="F:4-amino-4-deoxychorismate lyase activity"/>
    <property type="evidence" value="ECO:0007669"/>
    <property type="project" value="TreeGrafter"/>
</dbReference>
<dbReference type="Gene3D" id="3.20.10.10">
    <property type="entry name" value="D-amino Acid Aminotransferase, subunit A, domain 2"/>
    <property type="match status" value="1"/>
</dbReference>
<evidence type="ECO:0000313" key="2">
    <source>
        <dbReference type="EMBL" id="MBA9002614.1"/>
    </source>
</evidence>
<sequence length="259" mass="28363">MSLPPLWRIEIDGRPAEAEDLAHTALVNHGHFTSMQVRGGSVRGLALHLERLDTANRELFGVPVDRDRVRAHLRHALDGIPDATVRAQVFMAGDRPRILVAVRPPQPAPEAPQRLRSVTYGRPFAHIKHTGTFAQLHHKAEAERAGFDDALFVDSAGMVSETTIANIALHVGDTVVWPDAPVLEGITMQLLNRALAANGTPAERRRIHLTDLASGDTVFLTNSTGITPVARVNGTPIPARPDILKEMRTLYESTPWDPI</sequence>
<comment type="similarity">
    <text evidence="1">Belongs to the class-IV pyridoxal-phosphate-dependent aminotransferase family.</text>
</comment>
<dbReference type="InterPro" id="IPR043132">
    <property type="entry name" value="BCAT-like_C"/>
</dbReference>
<dbReference type="AlphaFoldDB" id="A0A7W3MVH6"/>
<evidence type="ECO:0000256" key="1">
    <source>
        <dbReference type="ARBA" id="ARBA00009320"/>
    </source>
</evidence>
<dbReference type="GO" id="GO:0005829">
    <property type="term" value="C:cytosol"/>
    <property type="evidence" value="ECO:0007669"/>
    <property type="project" value="TreeGrafter"/>
</dbReference>
<dbReference type="Gene3D" id="3.30.470.10">
    <property type="match status" value="1"/>
</dbReference>
<dbReference type="Proteomes" id="UP000539313">
    <property type="component" value="Unassembled WGS sequence"/>
</dbReference>
<dbReference type="EMBL" id="JACJII010000001">
    <property type="protein sequence ID" value="MBA9002614.1"/>
    <property type="molecule type" value="Genomic_DNA"/>
</dbReference>
<reference evidence="2 3" key="1">
    <citation type="submission" date="2020-08" db="EMBL/GenBank/DDBJ databases">
        <title>Sequencing the genomes of 1000 actinobacteria strains.</title>
        <authorList>
            <person name="Klenk H.-P."/>
        </authorList>
    </citation>
    <scope>NUCLEOTIDE SEQUENCE [LARGE SCALE GENOMIC DNA]</scope>
    <source>
        <strain evidence="2 3">DSM 45823</strain>
    </source>
</reference>
<gene>
    <name evidence="2" type="ORF">HNR21_001496</name>
</gene>
<name>A0A7W3MVH6_9ACTN</name>
<dbReference type="GO" id="GO:0008153">
    <property type="term" value="P:4-aminobenzoate biosynthetic process"/>
    <property type="evidence" value="ECO:0007669"/>
    <property type="project" value="TreeGrafter"/>
</dbReference>
<dbReference type="PANTHER" id="PTHR42743:SF2">
    <property type="entry name" value="AMINODEOXYCHORISMATE LYASE"/>
    <property type="match status" value="1"/>
</dbReference>
<keyword evidence="3" id="KW-1185">Reference proteome</keyword>
<keyword evidence="2" id="KW-0032">Aminotransferase</keyword>
<evidence type="ECO:0000313" key="3">
    <source>
        <dbReference type="Proteomes" id="UP000539313"/>
    </source>
</evidence>
<dbReference type="SUPFAM" id="SSF56752">
    <property type="entry name" value="D-aminoacid aminotransferase-like PLP-dependent enzymes"/>
    <property type="match status" value="1"/>
</dbReference>
<dbReference type="PANTHER" id="PTHR42743">
    <property type="entry name" value="AMINO-ACID AMINOTRANSFERASE"/>
    <property type="match status" value="1"/>
</dbReference>